<dbReference type="InterPro" id="IPR007696">
    <property type="entry name" value="DNA_mismatch_repair_MutS_core"/>
</dbReference>
<keyword evidence="12" id="KW-1185">Reference proteome</keyword>
<dbReference type="InterPro" id="IPR007860">
    <property type="entry name" value="DNA_mmatch_repair_MutS_con_dom"/>
</dbReference>
<evidence type="ECO:0000256" key="7">
    <source>
        <dbReference type="HAMAP-Rule" id="MF_00096"/>
    </source>
</evidence>
<dbReference type="InterPro" id="IPR016151">
    <property type="entry name" value="DNA_mismatch_repair_MutS_N"/>
</dbReference>
<evidence type="ECO:0000256" key="3">
    <source>
        <dbReference type="ARBA" id="ARBA00022763"/>
    </source>
</evidence>
<reference evidence="11 12" key="1">
    <citation type="journal article" date="2019" name="Int. J. Syst. Evol. Microbiol.">
        <title>The Global Catalogue of Microorganisms (GCM) 10K type strain sequencing project: providing services to taxonomists for standard genome sequencing and annotation.</title>
        <authorList>
            <consortium name="The Broad Institute Genomics Platform"/>
            <consortium name="The Broad Institute Genome Sequencing Center for Infectious Disease"/>
            <person name="Wu L."/>
            <person name="Ma J."/>
        </authorList>
    </citation>
    <scope>NUCLEOTIDE SEQUENCE [LARGE SCALE GENOMIC DNA]</scope>
    <source>
        <strain evidence="11 12">CGMCC 1.10594</strain>
    </source>
</reference>
<dbReference type="SUPFAM" id="SSF52540">
    <property type="entry name" value="P-loop containing nucleoside triphosphate hydrolases"/>
    <property type="match status" value="1"/>
</dbReference>
<dbReference type="GO" id="GO:0005524">
    <property type="term" value="F:ATP binding"/>
    <property type="evidence" value="ECO:0007669"/>
    <property type="project" value="UniProtKB-UniRule"/>
</dbReference>
<keyword evidence="2 7" id="KW-0547">Nucleotide-binding</keyword>
<dbReference type="NCBIfam" id="NF003810">
    <property type="entry name" value="PRK05399.1"/>
    <property type="match status" value="1"/>
</dbReference>
<dbReference type="InterPro" id="IPR036678">
    <property type="entry name" value="MutS_con_dom_sf"/>
</dbReference>
<name>A0ABD6CU68_9EURY</name>
<keyword evidence="6 7" id="KW-0234">DNA repair</keyword>
<comment type="function">
    <text evidence="7">This protein is involved in the repair of mismatches in DNA. It is possible that it carries out the mismatch recognition step. This protein has a weak ATPase activity.</text>
</comment>
<evidence type="ECO:0000256" key="4">
    <source>
        <dbReference type="ARBA" id="ARBA00022840"/>
    </source>
</evidence>
<evidence type="ECO:0000313" key="12">
    <source>
        <dbReference type="Proteomes" id="UP001597075"/>
    </source>
</evidence>
<dbReference type="PANTHER" id="PTHR11361:SF34">
    <property type="entry name" value="DNA MISMATCH REPAIR PROTEIN MSH1, MITOCHONDRIAL"/>
    <property type="match status" value="1"/>
</dbReference>
<evidence type="ECO:0000256" key="1">
    <source>
        <dbReference type="ARBA" id="ARBA00006271"/>
    </source>
</evidence>
<dbReference type="Pfam" id="PF01624">
    <property type="entry name" value="MutS_I"/>
    <property type="match status" value="1"/>
</dbReference>
<dbReference type="SMART" id="SM00533">
    <property type="entry name" value="MUTSd"/>
    <property type="match status" value="1"/>
</dbReference>
<dbReference type="InterPro" id="IPR045076">
    <property type="entry name" value="MutS"/>
</dbReference>
<keyword evidence="5 7" id="KW-0238">DNA-binding</keyword>
<evidence type="ECO:0000256" key="9">
    <source>
        <dbReference type="RuleBase" id="RU003756"/>
    </source>
</evidence>
<dbReference type="RefSeq" id="WP_256405973.1">
    <property type="nucleotide sequence ID" value="NZ_CP187151.1"/>
</dbReference>
<dbReference type="InterPro" id="IPR007695">
    <property type="entry name" value="DNA_mismatch_repair_MutS-lik_N"/>
</dbReference>
<dbReference type="PIRSF" id="PIRSF037677">
    <property type="entry name" value="DNA_mis_repair_Msh6"/>
    <property type="match status" value="1"/>
</dbReference>
<dbReference type="InterPro" id="IPR007861">
    <property type="entry name" value="DNA_mismatch_repair_MutS_clamp"/>
</dbReference>
<dbReference type="Gene3D" id="3.40.50.300">
    <property type="entry name" value="P-loop containing nucleotide triphosphate hydrolases"/>
    <property type="match status" value="1"/>
</dbReference>
<dbReference type="HAMAP" id="MF_00096">
    <property type="entry name" value="MutS"/>
    <property type="match status" value="1"/>
</dbReference>
<dbReference type="AlphaFoldDB" id="A0ABD6CU68"/>
<dbReference type="SMART" id="SM00382">
    <property type="entry name" value="AAA"/>
    <property type="match status" value="1"/>
</dbReference>
<sequence length="896" mass="96392">MDADAVTGPPDGMVDAEAELTPMLRQYFECCADYEDALLLFQNGDFYQTYCEAAEETARVCELTLTQREDSTGTYPMAGIPVDDAAAYVERLLDAGYRVAIAEQVESPAEATGLVDRAVTQVVTPGTVLDDELLGAGTTNYVAAVAREGSTRAVAAVDASTGECRVTSPPDDPGLIAELDRLAPAELLVGPDASVDPEALSVDPMVTDHEAARLDDDAATERLEAYVATPSAVVESTAERRACGAALAYAEWTQGDDGPLEYVTRVRRYDPRDALALDATAIRSLELFENRGAGASETLFSVVDETACALGRRELDGWLRRPLVDRDRIAARHDAVGELAAEALTRETIREALREVYDLERLAGRISRERADARDLRSLAATLDAVPAVVDALEGCESARLRTLGERIDPRTDVRDLIERAIRADPPVEVTDGGVIREGFDDELDDLRATEREGREWVADLEAQERERTGIDSLSVGHNQVHGYYIEVTDPNLDRVPDDYRRRQTLKNAERFYTPELKEREDEIIGAAERADALEYERFREVRSSVAAETGRIQALADALAELDALAALATVAVERDYVRPAVREPGGEIEIQAGRHPVVEATQERFVPNDAALPPGSVTLVTGPNMSGKSTYMRQVALIVVLAQAGGFVPADAARLPVIDRVFTRVGASDDIAGGQSTFMREMTELTEILHEATDESLILLDEVGRGTSTADGRAIARATVEFVHDEVGATTLFATHYHDLTELAGERDRVRNLHFAAERSGGKSEEEASPGGDVTFLHRVAEGPASSSYGVEVARMAGVPDPVVGRARALVDDADDAGTQVTLSDAVEAGDAANGAENGTADADAPATDERHANAAAGVTSETLATLRAVDLATTTPIEALNLLAELKDRIEES</sequence>
<dbReference type="InterPro" id="IPR000432">
    <property type="entry name" value="DNA_mismatch_repair_MutS_C"/>
</dbReference>
<evidence type="ECO:0000256" key="5">
    <source>
        <dbReference type="ARBA" id="ARBA00023125"/>
    </source>
</evidence>
<dbReference type="SUPFAM" id="SSF48334">
    <property type="entry name" value="DNA repair protein MutS, domain III"/>
    <property type="match status" value="1"/>
</dbReference>
<dbReference type="Pfam" id="PF00488">
    <property type="entry name" value="MutS_V"/>
    <property type="match status" value="1"/>
</dbReference>
<comment type="similarity">
    <text evidence="1 7 9">Belongs to the DNA mismatch repair MutS family.</text>
</comment>
<accession>A0ABD6CU68</accession>
<dbReference type="EMBL" id="JBHUDL010000004">
    <property type="protein sequence ID" value="MFD1632737.1"/>
    <property type="molecule type" value="Genomic_DNA"/>
</dbReference>
<dbReference type="SUPFAM" id="SSF53150">
    <property type="entry name" value="DNA repair protein MutS, domain II"/>
    <property type="match status" value="1"/>
</dbReference>
<dbReference type="InterPro" id="IPR027417">
    <property type="entry name" value="P-loop_NTPase"/>
</dbReference>
<organism evidence="11 12">
    <name type="scientific">Haloplanus ruber</name>
    <dbReference type="NCBI Taxonomy" id="869892"/>
    <lineage>
        <taxon>Archaea</taxon>
        <taxon>Methanobacteriati</taxon>
        <taxon>Methanobacteriota</taxon>
        <taxon>Stenosarchaea group</taxon>
        <taxon>Halobacteria</taxon>
        <taxon>Halobacteriales</taxon>
        <taxon>Haloferacaceae</taxon>
        <taxon>Haloplanus</taxon>
    </lineage>
</organism>
<dbReference type="Pfam" id="PF05188">
    <property type="entry name" value="MutS_II"/>
    <property type="match status" value="1"/>
</dbReference>
<evidence type="ECO:0000256" key="8">
    <source>
        <dbReference type="NCBIfam" id="TIGR01070"/>
    </source>
</evidence>
<evidence type="ECO:0000313" key="11">
    <source>
        <dbReference type="EMBL" id="MFD1632737.1"/>
    </source>
</evidence>
<dbReference type="PROSITE" id="PS00486">
    <property type="entry name" value="DNA_MISMATCH_REPAIR_2"/>
    <property type="match status" value="1"/>
</dbReference>
<dbReference type="SUPFAM" id="SSF55271">
    <property type="entry name" value="DNA repair protein MutS, domain I"/>
    <property type="match status" value="1"/>
</dbReference>
<dbReference type="InterPro" id="IPR005748">
    <property type="entry name" value="DNA_mismatch_repair_MutS"/>
</dbReference>
<protein>
    <recommendedName>
        <fullName evidence="7 8">DNA mismatch repair protein MutS</fullName>
    </recommendedName>
</protein>
<dbReference type="Gene3D" id="3.30.420.110">
    <property type="entry name" value="MutS, connector domain"/>
    <property type="match status" value="1"/>
</dbReference>
<gene>
    <name evidence="7 11" type="primary">mutS</name>
    <name evidence="11" type="ORF">ACFSBJ_03105</name>
</gene>
<dbReference type="GO" id="GO:0003684">
    <property type="term" value="F:damaged DNA binding"/>
    <property type="evidence" value="ECO:0007669"/>
    <property type="project" value="UniProtKB-UniRule"/>
</dbReference>
<evidence type="ECO:0000259" key="10">
    <source>
        <dbReference type="PROSITE" id="PS00486"/>
    </source>
</evidence>
<dbReference type="NCBIfam" id="TIGR01070">
    <property type="entry name" value="mutS1"/>
    <property type="match status" value="1"/>
</dbReference>
<dbReference type="PANTHER" id="PTHR11361">
    <property type="entry name" value="DNA MISMATCH REPAIR PROTEIN MUTS FAMILY MEMBER"/>
    <property type="match status" value="1"/>
</dbReference>
<feature type="binding site" evidence="7">
    <location>
        <begin position="624"/>
        <end position="631"/>
    </location>
    <ligand>
        <name>ATP</name>
        <dbReference type="ChEBI" id="CHEBI:30616"/>
    </ligand>
</feature>
<dbReference type="Gene3D" id="3.40.1170.10">
    <property type="entry name" value="DNA repair protein MutS, domain I"/>
    <property type="match status" value="1"/>
</dbReference>
<dbReference type="InterPro" id="IPR017261">
    <property type="entry name" value="DNA_mismatch_repair_MutS/MSH"/>
</dbReference>
<dbReference type="GO" id="GO:0006298">
    <property type="term" value="P:mismatch repair"/>
    <property type="evidence" value="ECO:0007669"/>
    <property type="project" value="UniProtKB-UniRule"/>
</dbReference>
<feature type="domain" description="DNA mismatch repair proteins mutS family" evidence="10">
    <location>
        <begin position="698"/>
        <end position="714"/>
    </location>
</feature>
<dbReference type="InterPro" id="IPR036187">
    <property type="entry name" value="DNA_mismatch_repair_MutS_sf"/>
</dbReference>
<dbReference type="Gene3D" id="1.10.1420.10">
    <property type="match status" value="2"/>
</dbReference>
<evidence type="ECO:0000256" key="2">
    <source>
        <dbReference type="ARBA" id="ARBA00022741"/>
    </source>
</evidence>
<dbReference type="InterPro" id="IPR003593">
    <property type="entry name" value="AAA+_ATPase"/>
</dbReference>
<evidence type="ECO:0000256" key="6">
    <source>
        <dbReference type="ARBA" id="ARBA00023204"/>
    </source>
</evidence>
<comment type="caution">
    <text evidence="11">The sequence shown here is derived from an EMBL/GenBank/DDBJ whole genome shotgun (WGS) entry which is preliminary data.</text>
</comment>
<keyword evidence="4 7" id="KW-0067">ATP-binding</keyword>
<dbReference type="Pfam" id="PF05192">
    <property type="entry name" value="MutS_III"/>
    <property type="match status" value="1"/>
</dbReference>
<dbReference type="Pfam" id="PF05190">
    <property type="entry name" value="MutS_IV"/>
    <property type="match status" value="1"/>
</dbReference>
<proteinExistence type="inferred from homology"/>
<keyword evidence="3 7" id="KW-0227">DNA damage</keyword>
<dbReference type="Proteomes" id="UP001597075">
    <property type="component" value="Unassembled WGS sequence"/>
</dbReference>
<dbReference type="SMART" id="SM00534">
    <property type="entry name" value="MUTSac"/>
    <property type="match status" value="1"/>
</dbReference>